<proteinExistence type="predicted"/>
<keyword evidence="4" id="KW-1185">Reference proteome</keyword>
<feature type="domain" description="Endonuclease/exonuclease/phosphatase" evidence="2">
    <location>
        <begin position="65"/>
        <end position="282"/>
    </location>
</feature>
<dbReference type="InterPro" id="IPR050410">
    <property type="entry name" value="CCR4/nocturin_mRNA_transcr"/>
</dbReference>
<dbReference type="OrthoDB" id="276515at2759"/>
<evidence type="ECO:0000259" key="2">
    <source>
        <dbReference type="Pfam" id="PF03372"/>
    </source>
</evidence>
<dbReference type="CDD" id="cd09083">
    <property type="entry name" value="EEP-1"/>
    <property type="match status" value="1"/>
</dbReference>
<dbReference type="InterPro" id="IPR036691">
    <property type="entry name" value="Endo/exonu/phosph_ase_sf"/>
</dbReference>
<dbReference type="SUPFAM" id="SSF56219">
    <property type="entry name" value="DNase I-like"/>
    <property type="match status" value="1"/>
</dbReference>
<name>A0A0P7BCY4_9HYPO</name>
<keyword evidence="1" id="KW-0732">Signal</keyword>
<evidence type="ECO:0000313" key="4">
    <source>
        <dbReference type="Proteomes" id="UP000050424"/>
    </source>
</evidence>
<organism evidence="3 4">
    <name type="scientific">Neonectria ditissima</name>
    <dbReference type="NCBI Taxonomy" id="78410"/>
    <lineage>
        <taxon>Eukaryota</taxon>
        <taxon>Fungi</taxon>
        <taxon>Dikarya</taxon>
        <taxon>Ascomycota</taxon>
        <taxon>Pezizomycotina</taxon>
        <taxon>Sordariomycetes</taxon>
        <taxon>Hypocreomycetidae</taxon>
        <taxon>Hypocreales</taxon>
        <taxon>Nectriaceae</taxon>
        <taxon>Neonectria</taxon>
    </lineage>
</organism>
<dbReference type="Gene3D" id="3.60.10.10">
    <property type="entry name" value="Endonuclease/exonuclease/phosphatase"/>
    <property type="match status" value="1"/>
</dbReference>
<dbReference type="AlphaFoldDB" id="A0A0P7BCY4"/>
<dbReference type="Proteomes" id="UP000050424">
    <property type="component" value="Unassembled WGS sequence"/>
</dbReference>
<dbReference type="PANTHER" id="PTHR12121:SF36">
    <property type="entry name" value="ENDONUCLEASE_EXONUCLEASE_PHOSPHATASE DOMAIN-CONTAINING PROTEIN"/>
    <property type="match status" value="1"/>
</dbReference>
<gene>
    <name evidence="3" type="ORF">AK830_g9114</name>
</gene>
<dbReference type="Pfam" id="PF03372">
    <property type="entry name" value="Exo_endo_phos"/>
    <property type="match status" value="1"/>
</dbReference>
<accession>A0A0P7BCY4</accession>
<evidence type="ECO:0000313" key="3">
    <source>
        <dbReference type="EMBL" id="KPM37462.1"/>
    </source>
</evidence>
<protein>
    <recommendedName>
        <fullName evidence="2">Endonuclease/exonuclease/phosphatase domain-containing protein</fullName>
    </recommendedName>
</protein>
<dbReference type="PANTHER" id="PTHR12121">
    <property type="entry name" value="CARBON CATABOLITE REPRESSOR PROTEIN 4"/>
    <property type="match status" value="1"/>
</dbReference>
<sequence>MKLALILYGAVSVAAASRTLSLRLVTYNIRLAVSVPGAGEELWSVRHPLMSAQLNFETAGRPESLMCFQEATYPQVQDLDGSLGEAWTYVGVGRDDGAQAGEFSPIFYRPSVWKLEDSKTYWLSETPNEAGSVGWDAALPRIVTVARLRHDSSGARFVYMCTHFDHIGQVARENSAKLIASIADDWSTYKKKDIPVFVGGDLNVTPDNQAYLILASEMHDTKDVVPAEHHFGNSNTYTAFTVDTLDDTEIDHIFVNDLEGLEWDSFAVLDNRFDDGIFISDHRPVVVDFRMPRKQ</sequence>
<reference evidence="3 4" key="1">
    <citation type="submission" date="2015-09" db="EMBL/GenBank/DDBJ databases">
        <title>Draft genome of a European isolate of the apple canker pathogen Neonectria ditissima.</title>
        <authorList>
            <person name="Gomez-Cortecero A."/>
            <person name="Harrison R.J."/>
            <person name="Armitage A.D."/>
        </authorList>
    </citation>
    <scope>NUCLEOTIDE SEQUENCE [LARGE SCALE GENOMIC DNA]</scope>
    <source>
        <strain evidence="3 4">R09/05</strain>
    </source>
</reference>
<evidence type="ECO:0000256" key="1">
    <source>
        <dbReference type="SAM" id="SignalP"/>
    </source>
</evidence>
<dbReference type="EMBL" id="LKCW01000165">
    <property type="protein sequence ID" value="KPM37462.1"/>
    <property type="molecule type" value="Genomic_DNA"/>
</dbReference>
<feature type="signal peptide" evidence="1">
    <location>
        <begin position="1"/>
        <end position="16"/>
    </location>
</feature>
<dbReference type="InterPro" id="IPR005135">
    <property type="entry name" value="Endo/exonuclease/phosphatase"/>
</dbReference>
<comment type="caution">
    <text evidence="3">The sequence shown here is derived from an EMBL/GenBank/DDBJ whole genome shotgun (WGS) entry which is preliminary data.</text>
</comment>
<dbReference type="GO" id="GO:0000175">
    <property type="term" value="F:3'-5'-RNA exonuclease activity"/>
    <property type="evidence" value="ECO:0007669"/>
    <property type="project" value="TreeGrafter"/>
</dbReference>
<feature type="chain" id="PRO_5006135666" description="Endonuclease/exonuclease/phosphatase domain-containing protein" evidence="1">
    <location>
        <begin position="17"/>
        <end position="295"/>
    </location>
</feature>